<dbReference type="InterPro" id="IPR045197">
    <property type="entry name" value="NUP210-like"/>
</dbReference>
<reference evidence="2" key="1">
    <citation type="submission" date="2021-02" db="EMBL/GenBank/DDBJ databases">
        <authorList>
            <person name="Nowell W R."/>
        </authorList>
    </citation>
    <scope>NUCLEOTIDE SEQUENCE</scope>
</reference>
<organism evidence="2 3">
    <name type="scientific">Rotaria magnacalcarata</name>
    <dbReference type="NCBI Taxonomy" id="392030"/>
    <lineage>
        <taxon>Eukaryota</taxon>
        <taxon>Metazoa</taxon>
        <taxon>Spiralia</taxon>
        <taxon>Gnathifera</taxon>
        <taxon>Rotifera</taxon>
        <taxon>Eurotatoria</taxon>
        <taxon>Bdelloidea</taxon>
        <taxon>Philodinida</taxon>
        <taxon>Philodinidae</taxon>
        <taxon>Rotaria</taxon>
    </lineage>
</organism>
<evidence type="ECO:0000313" key="3">
    <source>
        <dbReference type="Proteomes" id="UP000681967"/>
    </source>
</evidence>
<dbReference type="GO" id="GO:0005643">
    <property type="term" value="C:nuclear pore"/>
    <property type="evidence" value="ECO:0007669"/>
    <property type="project" value="TreeGrafter"/>
</dbReference>
<comment type="caution">
    <text evidence="2">The sequence shown here is derived from an EMBL/GenBank/DDBJ whole genome shotgun (WGS) entry which is preliminary data.</text>
</comment>
<dbReference type="Pfam" id="PF22962">
    <property type="entry name" value="Ig_NUP210_7th"/>
    <property type="match status" value="1"/>
</dbReference>
<feature type="domain" description="NUP210 Ig-like" evidence="1">
    <location>
        <begin position="136"/>
        <end position="227"/>
    </location>
</feature>
<protein>
    <recommendedName>
        <fullName evidence="1">NUP210 Ig-like domain-containing protein</fullName>
    </recommendedName>
</protein>
<dbReference type="PANTHER" id="PTHR23019">
    <property type="entry name" value="NUCLEAR PORE MEMBRANE GLYCOPROTEIN GP210-RELATED"/>
    <property type="match status" value="1"/>
</dbReference>
<accession>A0A8S3ETZ2</accession>
<dbReference type="AlphaFoldDB" id="A0A8S3ETZ2"/>
<name>A0A8S3ETZ2_9BILA</name>
<feature type="non-terminal residue" evidence="2">
    <location>
        <position position="356"/>
    </location>
</feature>
<evidence type="ECO:0000313" key="2">
    <source>
        <dbReference type="EMBL" id="CAF5085336.1"/>
    </source>
</evidence>
<dbReference type="Proteomes" id="UP000681967">
    <property type="component" value="Unassembled WGS sequence"/>
</dbReference>
<dbReference type="InterPro" id="IPR055099">
    <property type="entry name" value="Ig_NUP210_7th"/>
</dbReference>
<dbReference type="PANTHER" id="PTHR23019:SF0">
    <property type="entry name" value="NUCLEAR PORE MEMBRANE GLYCOPROTEIN 210"/>
    <property type="match status" value="1"/>
</dbReference>
<sequence>MEQTSLNSTTVDIFDKKSPELNASVSVQVVQPNEFNLFACPVETDLNSLLYLPIQLSYKKQPFTCCSHLDFDILIDNNIFQYQGIIPSHDHVNESCALLIFKPIKTGLTNVRVILKNSNLQQTISLSAYEKLNANLNSLLLTTNSQYTLELSNGPLNFHDHESLKYDIFPLDNHIKFKQDPSNSNLLRVKCVKPIEHIQFDVSKQNSPTKQNLCPAKSTISIDVTCQTTIYSLSLQPILHTQCPLTNRDYVVTYFNQILLINIIAYNEHQIPFTNFSSLKTDCSIKSNGHLADLRMNNNQLEVIPKSQPGKILLHCSVDKIEQQLEIEFITNIQIPSPIKLIYINESLSPLDIYGG</sequence>
<gene>
    <name evidence="2" type="ORF">BYL167_LOCUS62445</name>
</gene>
<evidence type="ECO:0000259" key="1">
    <source>
        <dbReference type="Pfam" id="PF22962"/>
    </source>
</evidence>
<dbReference type="EMBL" id="CAJOBH010234627">
    <property type="protein sequence ID" value="CAF5085336.1"/>
    <property type="molecule type" value="Genomic_DNA"/>
</dbReference>
<proteinExistence type="predicted"/>